<name>A0ABS0U5V7_9GAMM</name>
<keyword evidence="2" id="KW-1185">Reference proteome</keyword>
<comment type="caution">
    <text evidence="1">The sequence shown here is derived from an EMBL/GenBank/DDBJ whole genome shotgun (WGS) entry which is preliminary data.</text>
</comment>
<reference evidence="1 2" key="1">
    <citation type="submission" date="2020-08" db="EMBL/GenBank/DDBJ databases">
        <title>Description of Xenorhabdus lircayensis sp. nov., the symbiotic bacterium associated with the entomopathogenic nematode Steirnernema unicornum.</title>
        <authorList>
            <person name="Castaneda-Alvarez C."/>
            <person name="Prodan S."/>
            <person name="Zamorano A."/>
            <person name="San-Blas E."/>
            <person name="Aballay E."/>
        </authorList>
    </citation>
    <scope>NUCLEOTIDE SEQUENCE [LARGE SCALE GENOMIC DNA]</scope>
    <source>
        <strain evidence="1 2">VLS</strain>
    </source>
</reference>
<dbReference type="RefSeq" id="WP_198690049.1">
    <property type="nucleotide sequence ID" value="NZ_CAWPUD010000037.1"/>
</dbReference>
<organism evidence="1 2">
    <name type="scientific">Xenorhabdus lircayensis</name>
    <dbReference type="NCBI Taxonomy" id="2763499"/>
    <lineage>
        <taxon>Bacteria</taxon>
        <taxon>Pseudomonadati</taxon>
        <taxon>Pseudomonadota</taxon>
        <taxon>Gammaproteobacteria</taxon>
        <taxon>Enterobacterales</taxon>
        <taxon>Morganellaceae</taxon>
        <taxon>Xenorhabdus</taxon>
    </lineage>
</organism>
<accession>A0ABS0U5V7</accession>
<evidence type="ECO:0000313" key="1">
    <source>
        <dbReference type="EMBL" id="MBI6549268.1"/>
    </source>
</evidence>
<proteinExistence type="predicted"/>
<sequence length="69" mass="8050">MPIARSISPGWDEAIHEGLLSKYRAQVESIDEIYTPPPELVAFSCRDEQITKRLRAYYSSWKECSSWKE</sequence>
<protein>
    <submittedName>
        <fullName evidence="1">Uncharacterized protein</fullName>
    </submittedName>
</protein>
<gene>
    <name evidence="1" type="ORF">H8A87_11180</name>
</gene>
<dbReference type="EMBL" id="JACOII010000039">
    <property type="protein sequence ID" value="MBI6549268.1"/>
    <property type="molecule type" value="Genomic_DNA"/>
</dbReference>
<evidence type="ECO:0000313" key="2">
    <source>
        <dbReference type="Proteomes" id="UP000696184"/>
    </source>
</evidence>
<dbReference type="Proteomes" id="UP000696184">
    <property type="component" value="Unassembled WGS sequence"/>
</dbReference>